<feature type="transmembrane region" description="Helical" evidence="7">
    <location>
        <begin position="217"/>
        <end position="236"/>
    </location>
</feature>
<gene>
    <name evidence="8" type="ORF">HLVA_04050</name>
</gene>
<organism evidence="8 9">
    <name type="scientific">Haliovirga abyssi</name>
    <dbReference type="NCBI Taxonomy" id="2996794"/>
    <lineage>
        <taxon>Bacteria</taxon>
        <taxon>Fusobacteriati</taxon>
        <taxon>Fusobacteriota</taxon>
        <taxon>Fusobacteriia</taxon>
        <taxon>Fusobacteriales</taxon>
        <taxon>Haliovirgaceae</taxon>
        <taxon>Haliovirga</taxon>
    </lineage>
</organism>
<dbReference type="GO" id="GO:0005886">
    <property type="term" value="C:plasma membrane"/>
    <property type="evidence" value="ECO:0007669"/>
    <property type="project" value="UniProtKB-SubCell"/>
</dbReference>
<evidence type="ECO:0000313" key="9">
    <source>
        <dbReference type="Proteomes" id="UP001321582"/>
    </source>
</evidence>
<dbReference type="NCBIfam" id="TIGR00937">
    <property type="entry name" value="2A51"/>
    <property type="match status" value="1"/>
</dbReference>
<keyword evidence="5 7" id="KW-1133">Transmembrane helix</keyword>
<dbReference type="EMBL" id="AP027059">
    <property type="protein sequence ID" value="BDU49836.1"/>
    <property type="molecule type" value="Genomic_DNA"/>
</dbReference>
<evidence type="ECO:0000256" key="2">
    <source>
        <dbReference type="ARBA" id="ARBA00005262"/>
    </source>
</evidence>
<dbReference type="InterPro" id="IPR052518">
    <property type="entry name" value="CHR_Transporter"/>
</dbReference>
<feature type="transmembrane region" description="Helical" evidence="7">
    <location>
        <begin position="136"/>
        <end position="168"/>
    </location>
</feature>
<keyword evidence="9" id="KW-1185">Reference proteome</keyword>
<evidence type="ECO:0000256" key="5">
    <source>
        <dbReference type="ARBA" id="ARBA00022989"/>
    </source>
</evidence>
<evidence type="ECO:0000256" key="6">
    <source>
        <dbReference type="ARBA" id="ARBA00023136"/>
    </source>
</evidence>
<feature type="transmembrane region" description="Helical" evidence="7">
    <location>
        <begin position="280"/>
        <end position="305"/>
    </location>
</feature>
<evidence type="ECO:0000256" key="4">
    <source>
        <dbReference type="ARBA" id="ARBA00022692"/>
    </source>
</evidence>
<comment type="similarity">
    <text evidence="2">Belongs to the chromate ion transporter (CHR) (TC 2.A.51) family.</text>
</comment>
<feature type="transmembrane region" description="Helical" evidence="7">
    <location>
        <begin position="317"/>
        <end position="334"/>
    </location>
</feature>
<dbReference type="RefSeq" id="WP_307904778.1">
    <property type="nucleotide sequence ID" value="NZ_AP027059.1"/>
</dbReference>
<feature type="transmembrane region" description="Helical" evidence="7">
    <location>
        <begin position="340"/>
        <end position="357"/>
    </location>
</feature>
<feature type="transmembrane region" description="Helical" evidence="7">
    <location>
        <begin position="188"/>
        <end position="205"/>
    </location>
</feature>
<keyword evidence="4 7" id="KW-0812">Transmembrane</keyword>
<evidence type="ECO:0000256" key="7">
    <source>
        <dbReference type="SAM" id="Phobius"/>
    </source>
</evidence>
<evidence type="ECO:0008006" key="10">
    <source>
        <dbReference type="Google" id="ProtNLM"/>
    </source>
</evidence>
<feature type="transmembrane region" description="Helical" evidence="7">
    <location>
        <begin position="364"/>
        <end position="382"/>
    </location>
</feature>
<dbReference type="InterPro" id="IPR014047">
    <property type="entry name" value="Chr_Tranpt_l_chain"/>
</dbReference>
<keyword evidence="3" id="KW-1003">Cell membrane</keyword>
<feature type="transmembrane region" description="Helical" evidence="7">
    <location>
        <begin position="107"/>
        <end position="124"/>
    </location>
</feature>
<dbReference type="PANTHER" id="PTHR43663">
    <property type="entry name" value="CHROMATE TRANSPORT PROTEIN-RELATED"/>
    <property type="match status" value="1"/>
</dbReference>
<evidence type="ECO:0000256" key="1">
    <source>
        <dbReference type="ARBA" id="ARBA00004651"/>
    </source>
</evidence>
<dbReference type="AlphaFoldDB" id="A0AAU9D8C9"/>
<sequence>MKKLLLKVLELGASGFGGMAILGFIKDAFVKERKDINESQFYEGLSISQFIPGTTAGNLISYIGYKIGKSKTMFLMQIAFLLPAIISMFLLTYVYTKFGEVEIIKNIFIGINITVVVLLIKTMEKIFKPFIKNWRYIFMMVISFLLKIILKLNVFEIMFIILILNLLLDNGVYENEDRNVKININPKEFIIEIIFMIVFIISFIFRDKDRLIMLFYNMGKIGFFTFGGGVAAISMIQDIIVKDLGWLNSKEFLTGISLSQMTPGPILNIAVFIGYKVSGIIGGIVAAIGMFTPGVLLMHIFSTFGEKFLEKSISKKIINGILLGFNGIILSVILKLFQNSVTNIKEIIFFVIIFVIAHVSKAKALKLILISGILSYVYFGLIF</sequence>
<feature type="transmembrane region" description="Helical" evidence="7">
    <location>
        <begin position="74"/>
        <end position="95"/>
    </location>
</feature>
<dbReference type="GO" id="GO:0015109">
    <property type="term" value="F:chromate transmembrane transporter activity"/>
    <property type="evidence" value="ECO:0007669"/>
    <property type="project" value="InterPro"/>
</dbReference>
<evidence type="ECO:0000256" key="3">
    <source>
        <dbReference type="ARBA" id="ARBA00022475"/>
    </source>
</evidence>
<accession>A0AAU9D8C9</accession>
<dbReference type="Proteomes" id="UP001321582">
    <property type="component" value="Chromosome"/>
</dbReference>
<comment type="subcellular location">
    <subcellularLocation>
        <location evidence="1">Cell membrane</location>
        <topology evidence="1">Multi-pass membrane protein</topology>
    </subcellularLocation>
</comment>
<dbReference type="InterPro" id="IPR003370">
    <property type="entry name" value="Chromate_transpt"/>
</dbReference>
<dbReference type="PIRSF" id="PIRSF004810">
    <property type="entry name" value="ChrA"/>
    <property type="match status" value="1"/>
</dbReference>
<reference evidence="8 9" key="1">
    <citation type="submission" date="2022-11" db="EMBL/GenBank/DDBJ databases">
        <title>Haliovirga abyssi gen. nov., sp. nov., a mesophilic fermentative bacterium isolated from the Iheya North hydrothermal field and the proposal of Haliovirgaceae fam. nov.</title>
        <authorList>
            <person name="Miyazaki U."/>
            <person name="Tame A."/>
            <person name="Miyazaki J."/>
            <person name="Takai K."/>
            <person name="Sawayama S."/>
            <person name="Kitajima M."/>
            <person name="Okamoto A."/>
            <person name="Nakagawa S."/>
        </authorList>
    </citation>
    <scope>NUCLEOTIDE SEQUENCE [LARGE SCALE GENOMIC DNA]</scope>
    <source>
        <strain evidence="8 9">IC12</strain>
    </source>
</reference>
<name>A0AAU9D8C9_9FUSO</name>
<dbReference type="PANTHER" id="PTHR43663:SF1">
    <property type="entry name" value="CHROMATE TRANSPORTER"/>
    <property type="match status" value="1"/>
</dbReference>
<dbReference type="KEGG" id="haby:HLVA_04050"/>
<evidence type="ECO:0000313" key="8">
    <source>
        <dbReference type="EMBL" id="BDU49836.1"/>
    </source>
</evidence>
<keyword evidence="6 7" id="KW-0472">Membrane</keyword>
<protein>
    <recommendedName>
        <fullName evidence="10">Chromate transporter</fullName>
    </recommendedName>
</protein>
<proteinExistence type="inferred from homology"/>
<feature type="transmembrane region" description="Helical" evidence="7">
    <location>
        <begin position="6"/>
        <end position="25"/>
    </location>
</feature>
<dbReference type="Pfam" id="PF02417">
    <property type="entry name" value="Chromate_transp"/>
    <property type="match status" value="2"/>
</dbReference>